<evidence type="ECO:0000313" key="9">
    <source>
        <dbReference type="EMBL" id="MBP2062733.1"/>
    </source>
</evidence>
<dbReference type="GO" id="GO:0022857">
    <property type="term" value="F:transmembrane transporter activity"/>
    <property type="evidence" value="ECO:0007669"/>
    <property type="project" value="InterPro"/>
</dbReference>
<dbReference type="PANTHER" id="PTHR24064">
    <property type="entry name" value="SOLUTE CARRIER FAMILY 22 MEMBER"/>
    <property type="match status" value="1"/>
</dbReference>
<evidence type="ECO:0000256" key="5">
    <source>
        <dbReference type="SAM" id="MobiDB-lite"/>
    </source>
</evidence>
<evidence type="ECO:0000256" key="2">
    <source>
        <dbReference type="ARBA" id="ARBA00022692"/>
    </source>
</evidence>
<feature type="domain" description="Major facilitator superfamily (MFS) profile" evidence="7">
    <location>
        <begin position="30"/>
        <end position="461"/>
    </location>
</feature>
<dbReference type="InterPro" id="IPR020846">
    <property type="entry name" value="MFS_dom"/>
</dbReference>
<feature type="transmembrane region" description="Helical" evidence="6">
    <location>
        <begin position="190"/>
        <end position="208"/>
    </location>
</feature>
<dbReference type="InterPro" id="IPR005828">
    <property type="entry name" value="MFS_sugar_transport-like"/>
</dbReference>
<feature type="transmembrane region" description="Helical" evidence="6">
    <location>
        <begin position="343"/>
        <end position="362"/>
    </location>
</feature>
<dbReference type="PROSITE" id="PS50850">
    <property type="entry name" value="MFS"/>
    <property type="match status" value="1"/>
</dbReference>
<feature type="region of interest" description="Disordered" evidence="5">
    <location>
        <begin position="474"/>
        <end position="495"/>
    </location>
</feature>
<keyword evidence="2 6" id="KW-0812">Transmembrane</keyword>
<feature type="transmembrane region" description="Helical" evidence="6">
    <location>
        <begin position="407"/>
        <end position="427"/>
    </location>
</feature>
<dbReference type="Gene3D" id="1.20.1250.20">
    <property type="entry name" value="MFS general substrate transporter like domains"/>
    <property type="match status" value="1"/>
</dbReference>
<protein>
    <submittedName>
        <fullName evidence="8">General substrate transporter</fullName>
    </submittedName>
    <submittedName>
        <fullName evidence="9">MFS family permease</fullName>
    </submittedName>
</protein>
<feature type="transmembrane region" description="Helical" evidence="6">
    <location>
        <begin position="64"/>
        <end position="84"/>
    </location>
</feature>
<keyword evidence="10" id="KW-1185">Reference proteome</keyword>
<dbReference type="AlphaFoldDB" id="A0A060ZFG0"/>
<feature type="transmembrane region" description="Helical" evidence="6">
    <location>
        <begin position="309"/>
        <end position="331"/>
    </location>
</feature>
<accession>A0A060ZFG0</accession>
<evidence type="ECO:0000313" key="8">
    <source>
        <dbReference type="EMBL" id="CDR04621.1"/>
    </source>
</evidence>
<evidence type="ECO:0000259" key="7">
    <source>
        <dbReference type="PROSITE" id="PS50850"/>
    </source>
</evidence>
<proteinExistence type="predicted"/>
<dbReference type="Pfam" id="PF00083">
    <property type="entry name" value="Sugar_tr"/>
    <property type="match status" value="1"/>
</dbReference>
<dbReference type="HOGENOM" id="CLU_001265_46_6_11"/>
<feature type="transmembrane region" description="Helical" evidence="6">
    <location>
        <begin position="276"/>
        <end position="297"/>
    </location>
</feature>
<evidence type="ECO:0000313" key="10">
    <source>
        <dbReference type="Proteomes" id="UP000756710"/>
    </source>
</evidence>
<dbReference type="SUPFAM" id="SSF103473">
    <property type="entry name" value="MFS general substrate transporter"/>
    <property type="match status" value="1"/>
</dbReference>
<sequence>MPDSFVLRHPQDVASLVNSGRIRGGNAKFVVVIALAGIFMDAYDFTSIAFGLSYVQEAFNLSSLMLGITAGAILVGALIGSLLGGTLMDRIGREKVFTADLVVLIIATLLCAIAPNAWFFLAARFLMGISVGIDYPVAFSFIAEYSSHRNKGRALNLYAPVWYVAVGSTFVLLLIGYYVFQALSWDIGELWRVVVGFGVVPTAAVLYLRRKYLTESPTWAAMNGDLHEAAAILRKAYGVDVTVADDAVLRMPKRTRTEPVLQSFGRLWNRTYRPRTLLALVVNFCQGAEYYAVGFSIGVVTQQVFGQTILTGIVGPLAFNLLFGVGGGLLSTWLAPRVRISRLALWGFCGTTASLLLVNLFGKEPFDGAIWIAALFLGVFIFSHAAGPGTQGAVIATLSYPTSIRGVGVGFAQFGNRIGGTIGLVAWPALTAAYGLDALLWLALMPFAGLLCLLVIRWDPTDEDVDAEDYDTATGVVPAAGPTTPQTPVSPGGTL</sequence>
<evidence type="ECO:0000256" key="3">
    <source>
        <dbReference type="ARBA" id="ARBA00022989"/>
    </source>
</evidence>
<reference evidence="9 10" key="2">
    <citation type="submission" date="2021-03" db="EMBL/GenBank/DDBJ databases">
        <title>Genomic Encyclopedia of Type Strains, Phase IV (KMG-IV): sequencing the most valuable type-strain genomes for metagenomic binning, comparative biology and taxonomic classification.</title>
        <authorList>
            <person name="Goeker M."/>
        </authorList>
    </citation>
    <scope>NUCLEOTIDE SEQUENCE [LARGE SCALE GENOMIC DNA]</scope>
    <source>
        <strain evidence="9 10">DSM 41954</strain>
    </source>
</reference>
<dbReference type="EMBL" id="LK022848">
    <property type="protein sequence ID" value="CDR04621.1"/>
    <property type="molecule type" value="Genomic_DNA"/>
</dbReference>
<evidence type="ECO:0000256" key="1">
    <source>
        <dbReference type="ARBA" id="ARBA00004651"/>
    </source>
</evidence>
<dbReference type="Proteomes" id="UP000756710">
    <property type="component" value="Unassembled WGS sequence"/>
</dbReference>
<name>A0A060ZFG0_9ACTN</name>
<comment type="subcellular location">
    <subcellularLocation>
        <location evidence="1">Cell membrane</location>
        <topology evidence="1">Multi-pass membrane protein</topology>
    </subcellularLocation>
</comment>
<feature type="transmembrane region" description="Helical" evidence="6">
    <location>
        <begin position="29"/>
        <end position="52"/>
    </location>
</feature>
<evidence type="ECO:0000256" key="6">
    <source>
        <dbReference type="SAM" id="Phobius"/>
    </source>
</evidence>
<evidence type="ECO:0000256" key="4">
    <source>
        <dbReference type="ARBA" id="ARBA00023136"/>
    </source>
</evidence>
<organism evidence="8">
    <name type="scientific">Streptomyces iranensis</name>
    <dbReference type="NCBI Taxonomy" id="576784"/>
    <lineage>
        <taxon>Bacteria</taxon>
        <taxon>Bacillati</taxon>
        <taxon>Actinomycetota</taxon>
        <taxon>Actinomycetes</taxon>
        <taxon>Kitasatosporales</taxon>
        <taxon>Streptomycetaceae</taxon>
        <taxon>Streptomyces</taxon>
        <taxon>Streptomyces violaceusniger group</taxon>
    </lineage>
</organism>
<dbReference type="GO" id="GO:0005886">
    <property type="term" value="C:plasma membrane"/>
    <property type="evidence" value="ECO:0007669"/>
    <property type="project" value="UniProtKB-SubCell"/>
</dbReference>
<keyword evidence="4 6" id="KW-0472">Membrane</keyword>
<dbReference type="InterPro" id="IPR005829">
    <property type="entry name" value="Sugar_transporter_CS"/>
</dbReference>
<feature type="transmembrane region" description="Helical" evidence="6">
    <location>
        <begin position="368"/>
        <end position="386"/>
    </location>
</feature>
<dbReference type="InterPro" id="IPR036259">
    <property type="entry name" value="MFS_trans_sf"/>
</dbReference>
<keyword evidence="3 6" id="KW-1133">Transmembrane helix</keyword>
<dbReference type="PROSITE" id="PS00217">
    <property type="entry name" value="SUGAR_TRANSPORT_2"/>
    <property type="match status" value="1"/>
</dbReference>
<dbReference type="EMBL" id="JAGGLR010000009">
    <property type="protein sequence ID" value="MBP2062733.1"/>
    <property type="molecule type" value="Genomic_DNA"/>
</dbReference>
<dbReference type="CDD" id="cd17316">
    <property type="entry name" value="MFS_SV2_like"/>
    <property type="match status" value="1"/>
</dbReference>
<dbReference type="RefSeq" id="WP_044568216.1">
    <property type="nucleotide sequence ID" value="NZ_BAABDR010000025.1"/>
</dbReference>
<feature type="transmembrane region" description="Helical" evidence="6">
    <location>
        <begin position="96"/>
        <end position="119"/>
    </location>
</feature>
<feature type="transmembrane region" description="Helical" evidence="6">
    <location>
        <begin position="125"/>
        <end position="143"/>
    </location>
</feature>
<reference evidence="8" key="1">
    <citation type="submission" date="2014-05" db="EMBL/GenBank/DDBJ databases">
        <authorList>
            <person name="Horn Fabian"/>
        </authorList>
    </citation>
    <scope>NUCLEOTIDE SEQUENCE</scope>
</reference>
<gene>
    <name evidence="9" type="ORF">J2Z30_003752</name>
    <name evidence="8" type="ORF">SIRAN1746</name>
</gene>
<feature type="transmembrane region" description="Helical" evidence="6">
    <location>
        <begin position="439"/>
        <end position="456"/>
    </location>
</feature>
<feature type="transmembrane region" description="Helical" evidence="6">
    <location>
        <begin position="155"/>
        <end position="178"/>
    </location>
</feature>